<evidence type="ECO:0000313" key="9">
    <source>
        <dbReference type="Proteomes" id="UP001589891"/>
    </source>
</evidence>
<evidence type="ECO:0000256" key="1">
    <source>
        <dbReference type="ARBA" id="ARBA00001974"/>
    </source>
</evidence>
<comment type="caution">
    <text evidence="8">The sequence shown here is derived from an EMBL/GenBank/DDBJ whole genome shotgun (WGS) entry which is preliminary data.</text>
</comment>
<keyword evidence="6" id="KW-0521">NADP</keyword>
<evidence type="ECO:0000256" key="7">
    <source>
        <dbReference type="ARBA" id="ARBA00023002"/>
    </source>
</evidence>
<gene>
    <name evidence="8" type="ORF">ACFFGX_14115</name>
</gene>
<dbReference type="InterPro" id="IPR036188">
    <property type="entry name" value="FAD/NAD-bd_sf"/>
</dbReference>
<evidence type="ECO:0000313" key="8">
    <source>
        <dbReference type="EMBL" id="MFC0710636.1"/>
    </source>
</evidence>
<dbReference type="PANTHER" id="PTHR42802">
    <property type="entry name" value="MONOOXYGENASE"/>
    <property type="match status" value="1"/>
</dbReference>
<evidence type="ECO:0000256" key="3">
    <source>
        <dbReference type="ARBA" id="ARBA00007588"/>
    </source>
</evidence>
<dbReference type="Proteomes" id="UP001589891">
    <property type="component" value="Unassembled WGS sequence"/>
</dbReference>
<keyword evidence="9" id="KW-1185">Reference proteome</keyword>
<evidence type="ECO:0000256" key="6">
    <source>
        <dbReference type="ARBA" id="ARBA00022857"/>
    </source>
</evidence>
<protein>
    <submittedName>
        <fullName evidence="8">Lysine N(6)-hydroxylase/L-ornithine N(5)-oxygenase family protein</fullName>
    </submittedName>
</protein>
<sequence>MTPGLSSTEIYDIIGVGFGPSNIALAIALEEMASQHGPLKSLYLDKQEDYRWHGNTLVTQSELQISFLKDLVSLRNPTSRYSFVNYLHHHGRLVDFINLGTFYPCRMEFDDYLRWVAGHFASQCRYGEQVIGIEPQRNSQRLVESLKVISRTVDGRETTRHTRSLVVSVGGTPKVPEVFDSLKNDARVCHHAQYLEWISKQPCVSGKPMRIAIVGGGQSAAEAFIDLNDSFPSVQVDMILRGSALKPADDSPFVNEIFSPAFTELMFNQPEGDRQRLIDEYHNTNYSVVDLDLIERIYGIFYRQKVSGQQRHAFRCLRTVEKVLANEGHIALTLRNIASGEIETCDYDALILATGYERREHRQLLASIEEYLDGYRVGRDYRLVTHETFKPAVFMQGVCESSHGLSDTLLSVLPVRAEEIACSLYNAVGKHNQTVQRSIRPLKALGGLLESAS</sequence>
<comment type="similarity">
    <text evidence="3">Belongs to the lysine N(6)-hydroxylase/L-ornithine N(5)-oxygenase family.</text>
</comment>
<dbReference type="EMBL" id="JBHLSS010000088">
    <property type="protein sequence ID" value="MFC0710636.1"/>
    <property type="molecule type" value="Genomic_DNA"/>
</dbReference>
<keyword evidence="7" id="KW-0560">Oxidoreductase</keyword>
<name>A0ABV6SNF8_AZOPA</name>
<comment type="cofactor">
    <cofactor evidence="1">
        <name>FAD</name>
        <dbReference type="ChEBI" id="CHEBI:57692"/>
    </cofactor>
</comment>
<organism evidence="8 9">
    <name type="scientific">Azorhizophilus paspali</name>
    <name type="common">Azotobacter paspali</name>
    <dbReference type="NCBI Taxonomy" id="69963"/>
    <lineage>
        <taxon>Bacteria</taxon>
        <taxon>Pseudomonadati</taxon>
        <taxon>Pseudomonadota</taxon>
        <taxon>Gammaproteobacteria</taxon>
        <taxon>Pseudomonadales</taxon>
        <taxon>Pseudomonadaceae</taxon>
        <taxon>Azorhizophilus</taxon>
    </lineage>
</organism>
<dbReference type="Gene3D" id="3.50.50.60">
    <property type="entry name" value="FAD/NAD(P)-binding domain"/>
    <property type="match status" value="1"/>
</dbReference>
<dbReference type="Pfam" id="PF13434">
    <property type="entry name" value="Lys_Orn_oxgnase"/>
    <property type="match status" value="1"/>
</dbReference>
<dbReference type="RefSeq" id="WP_376946932.1">
    <property type="nucleotide sequence ID" value="NZ_CP171449.1"/>
</dbReference>
<dbReference type="InterPro" id="IPR025700">
    <property type="entry name" value="Lys/Orn_oxygenase"/>
</dbReference>
<evidence type="ECO:0000256" key="5">
    <source>
        <dbReference type="ARBA" id="ARBA00022827"/>
    </source>
</evidence>
<evidence type="ECO:0000256" key="4">
    <source>
        <dbReference type="ARBA" id="ARBA00022630"/>
    </source>
</evidence>
<keyword evidence="4" id="KW-0285">Flavoprotein</keyword>
<reference evidence="8 9" key="1">
    <citation type="submission" date="2024-09" db="EMBL/GenBank/DDBJ databases">
        <authorList>
            <person name="Sun Q."/>
            <person name="Mori K."/>
        </authorList>
    </citation>
    <scope>NUCLEOTIDE SEQUENCE [LARGE SCALE GENOMIC DNA]</scope>
    <source>
        <strain evidence="8 9">NCAIM B.01794</strain>
    </source>
</reference>
<accession>A0ABV6SNF8</accession>
<proteinExistence type="inferred from homology"/>
<comment type="pathway">
    <text evidence="2">Siderophore biosynthesis.</text>
</comment>
<dbReference type="PANTHER" id="PTHR42802:SF1">
    <property type="entry name" value="L-ORNITHINE N(5)-MONOOXYGENASE"/>
    <property type="match status" value="1"/>
</dbReference>
<evidence type="ECO:0000256" key="2">
    <source>
        <dbReference type="ARBA" id="ARBA00004924"/>
    </source>
</evidence>
<dbReference type="PRINTS" id="PR00368">
    <property type="entry name" value="FADPNR"/>
</dbReference>
<dbReference type="SUPFAM" id="SSF51905">
    <property type="entry name" value="FAD/NAD(P)-binding domain"/>
    <property type="match status" value="2"/>
</dbReference>
<keyword evidence="5" id="KW-0274">FAD</keyword>